<evidence type="ECO:0000259" key="11">
    <source>
        <dbReference type="Pfam" id="PF03934"/>
    </source>
</evidence>
<dbReference type="GO" id="GO:0009306">
    <property type="term" value="P:protein secretion"/>
    <property type="evidence" value="ECO:0007669"/>
    <property type="project" value="InterPro"/>
</dbReference>
<dbReference type="PANTHER" id="PTHR38831:SF1">
    <property type="entry name" value="TYPE II SECRETION SYSTEM PROTEIN K-RELATED"/>
    <property type="match status" value="1"/>
</dbReference>
<dbReference type="RefSeq" id="WP_095496987.1">
    <property type="nucleotide sequence ID" value="NZ_BSPO01000002.1"/>
</dbReference>
<dbReference type="PANTHER" id="PTHR38831">
    <property type="entry name" value="TYPE II SECRETION SYSTEM PROTEIN K"/>
    <property type="match status" value="1"/>
</dbReference>
<comment type="caution">
    <text evidence="13">The sequence shown here is derived from an EMBL/GenBank/DDBJ whole genome shotgun (WGS) entry which is preliminary data.</text>
</comment>
<dbReference type="SUPFAM" id="SSF158544">
    <property type="entry name" value="GspK insert domain-like"/>
    <property type="match status" value="2"/>
</dbReference>
<keyword evidence="7" id="KW-0653">Protein transport</keyword>
<keyword evidence="8" id="KW-1133">Transmembrane helix</keyword>
<accession>A0AA37TL58</accession>
<dbReference type="InterPro" id="IPR005628">
    <property type="entry name" value="GspK"/>
</dbReference>
<evidence type="ECO:0000256" key="4">
    <source>
        <dbReference type="ARBA" id="ARBA00022475"/>
    </source>
</evidence>
<keyword evidence="4 10" id="KW-1003">Cell membrane</keyword>
<dbReference type="EMBL" id="BSPO01000002">
    <property type="protein sequence ID" value="GLS83467.1"/>
    <property type="molecule type" value="Genomic_DNA"/>
</dbReference>
<keyword evidence="14" id="KW-1185">Reference proteome</keyword>
<name>A0AA37TL58_9GAMM</name>
<feature type="domain" description="T2SS protein K second SAM-like" evidence="11">
    <location>
        <begin position="225"/>
        <end position="290"/>
    </location>
</feature>
<gene>
    <name evidence="13" type="primary">gspK</name>
    <name evidence="13" type="ORF">GCM10007894_14440</name>
</gene>
<dbReference type="SUPFAM" id="SSF54523">
    <property type="entry name" value="Pili subunits"/>
    <property type="match status" value="1"/>
</dbReference>
<reference evidence="13 14" key="1">
    <citation type="journal article" date="2014" name="Int. J. Syst. Evol. Microbiol.">
        <title>Complete genome sequence of Corynebacterium casei LMG S-19264T (=DSM 44701T), isolated from a smear-ripened cheese.</title>
        <authorList>
            <consortium name="US DOE Joint Genome Institute (JGI-PGF)"/>
            <person name="Walter F."/>
            <person name="Albersmeier A."/>
            <person name="Kalinowski J."/>
            <person name="Ruckert C."/>
        </authorList>
    </citation>
    <scope>NUCLEOTIDE SEQUENCE [LARGE SCALE GENOMIC DNA]</scope>
    <source>
        <strain evidence="13 14">NBRC 112785</strain>
    </source>
</reference>
<organism evidence="13 14">
    <name type="scientific">Paraferrimonas haliotis</name>
    <dbReference type="NCBI Taxonomy" id="2013866"/>
    <lineage>
        <taxon>Bacteria</taxon>
        <taxon>Pseudomonadati</taxon>
        <taxon>Pseudomonadota</taxon>
        <taxon>Gammaproteobacteria</taxon>
        <taxon>Alteromonadales</taxon>
        <taxon>Ferrimonadaceae</taxon>
        <taxon>Paraferrimonas</taxon>
    </lineage>
</organism>
<evidence type="ECO:0000256" key="1">
    <source>
        <dbReference type="ARBA" id="ARBA00004533"/>
    </source>
</evidence>
<comment type="subcellular location">
    <subcellularLocation>
        <location evidence="1 10">Cell inner membrane</location>
    </subcellularLocation>
</comment>
<protein>
    <recommendedName>
        <fullName evidence="10">Type II secretion system protein K</fullName>
    </recommendedName>
</protein>
<keyword evidence="6" id="KW-0812">Transmembrane</keyword>
<evidence type="ECO:0000256" key="3">
    <source>
        <dbReference type="ARBA" id="ARBA00022448"/>
    </source>
</evidence>
<dbReference type="Gene3D" id="1.10.40.60">
    <property type="entry name" value="EpsJ-like"/>
    <property type="match status" value="2"/>
</dbReference>
<keyword evidence="5 10" id="KW-0997">Cell inner membrane</keyword>
<dbReference type="InterPro" id="IPR038072">
    <property type="entry name" value="GspK_central_sf"/>
</dbReference>
<evidence type="ECO:0000313" key="14">
    <source>
        <dbReference type="Proteomes" id="UP001157439"/>
    </source>
</evidence>
<evidence type="ECO:0000256" key="6">
    <source>
        <dbReference type="ARBA" id="ARBA00022692"/>
    </source>
</evidence>
<evidence type="ECO:0000256" key="8">
    <source>
        <dbReference type="ARBA" id="ARBA00022989"/>
    </source>
</evidence>
<dbReference type="InterPro" id="IPR045584">
    <property type="entry name" value="Pilin-like"/>
</dbReference>
<dbReference type="Pfam" id="PF03934">
    <property type="entry name" value="T2SSK"/>
    <property type="match status" value="1"/>
</dbReference>
<sequence length="333" mass="37160">MVTARKQRGMALLVVMMVVAIIAALAVKISGRTQVALQRTLNLAQYDQAYWYAMSAEELAKKVLKQDLDDSEGRVHLQQYWASPNIVFPVDDGQIAGQITDMRSCFNLNALSVKPTEQEQQQAQGFTLSLAAKQYQAMLEALEIDSYGAERLTHTLVDYVDSDTEMSPYGAEDADYESRKVPYRAANTLMNHRSELRAVIGYNQALYQRLQDLVCAIPGEDSQVLNVNTIKPENAELMVGMLQGEISLSDAQSLINQRPASGWEKIEEFWEESAVRSLTVSDSIKSSFVITSSYFDVQSAAKVDESIFRLSSVMKKGGNNQMQVLTRQFGGQR</sequence>
<dbReference type="Proteomes" id="UP001157439">
    <property type="component" value="Unassembled WGS sequence"/>
</dbReference>
<feature type="domain" description="T2SS protein K first SAM-like" evidence="12">
    <location>
        <begin position="104"/>
        <end position="218"/>
    </location>
</feature>
<evidence type="ECO:0000259" key="12">
    <source>
        <dbReference type="Pfam" id="PF21687"/>
    </source>
</evidence>
<dbReference type="Gene3D" id="3.30.1300.30">
    <property type="entry name" value="GSPII I/J protein-like"/>
    <property type="match status" value="1"/>
</dbReference>
<dbReference type="NCBIfam" id="NF037980">
    <property type="entry name" value="T2SS_GspK"/>
    <property type="match status" value="1"/>
</dbReference>
<dbReference type="AlphaFoldDB" id="A0AA37TL58"/>
<dbReference type="InterPro" id="IPR049031">
    <property type="entry name" value="T2SSK_SAM-like_1st"/>
</dbReference>
<evidence type="ECO:0000313" key="13">
    <source>
        <dbReference type="EMBL" id="GLS83467.1"/>
    </source>
</evidence>
<evidence type="ECO:0000256" key="10">
    <source>
        <dbReference type="PIRNR" id="PIRNR002786"/>
    </source>
</evidence>
<evidence type="ECO:0000256" key="5">
    <source>
        <dbReference type="ARBA" id="ARBA00022519"/>
    </source>
</evidence>
<keyword evidence="9 10" id="KW-0472">Membrane</keyword>
<evidence type="ECO:0000256" key="7">
    <source>
        <dbReference type="ARBA" id="ARBA00022927"/>
    </source>
</evidence>
<dbReference type="PIRSF" id="PIRSF002786">
    <property type="entry name" value="XcpX"/>
    <property type="match status" value="1"/>
</dbReference>
<dbReference type="GO" id="GO:0005886">
    <property type="term" value="C:plasma membrane"/>
    <property type="evidence" value="ECO:0007669"/>
    <property type="project" value="UniProtKB-SubCell"/>
</dbReference>
<keyword evidence="3 10" id="KW-0813">Transport</keyword>
<evidence type="ECO:0000256" key="9">
    <source>
        <dbReference type="ARBA" id="ARBA00023136"/>
    </source>
</evidence>
<evidence type="ECO:0000256" key="2">
    <source>
        <dbReference type="ARBA" id="ARBA00007246"/>
    </source>
</evidence>
<dbReference type="Pfam" id="PF21687">
    <property type="entry name" value="T2SSK_1st"/>
    <property type="match status" value="1"/>
</dbReference>
<comment type="similarity">
    <text evidence="2 10">Belongs to the GSP K family.</text>
</comment>
<dbReference type="InterPro" id="IPR049179">
    <property type="entry name" value="T2SSK_SAM-like_2nd"/>
</dbReference>
<proteinExistence type="inferred from homology"/>